<reference evidence="2 3" key="1">
    <citation type="submission" date="2015-04" db="EMBL/GenBank/DDBJ databases">
        <title>Whole genome shotgun sequence of Flavihumibacter petaseus NBRC 106054.</title>
        <authorList>
            <person name="Miyazawa S."/>
            <person name="Hosoyama A."/>
            <person name="Hashimoto M."/>
            <person name="Noguchi M."/>
            <person name="Tsuchikane K."/>
            <person name="Ohji S."/>
            <person name="Yamazoe A."/>
            <person name="Ichikawa N."/>
            <person name="Kimura A."/>
            <person name="Fujita N."/>
        </authorList>
    </citation>
    <scope>NUCLEOTIDE SEQUENCE [LARGE SCALE GENOMIC DNA]</scope>
    <source>
        <strain evidence="2 3">NBRC 106054</strain>
    </source>
</reference>
<dbReference type="InterPro" id="IPR012292">
    <property type="entry name" value="Globin/Proto"/>
</dbReference>
<gene>
    <name evidence="2" type="ORF">FPE01S_06_00290</name>
</gene>
<dbReference type="GO" id="GO:0019825">
    <property type="term" value="F:oxygen binding"/>
    <property type="evidence" value="ECO:0007669"/>
    <property type="project" value="InterPro"/>
</dbReference>
<protein>
    <recommendedName>
        <fullName evidence="1">Globin domain-containing protein</fullName>
    </recommendedName>
</protein>
<dbReference type="STRING" id="1220578.FPE01S_06_00290"/>
<dbReference type="SUPFAM" id="SSF46458">
    <property type="entry name" value="Globin-like"/>
    <property type="match status" value="1"/>
</dbReference>
<proteinExistence type="predicted"/>
<accession>A0A0E9N6V9</accession>
<dbReference type="GO" id="GO:0020037">
    <property type="term" value="F:heme binding"/>
    <property type="evidence" value="ECO:0007669"/>
    <property type="project" value="InterPro"/>
</dbReference>
<dbReference type="AlphaFoldDB" id="A0A0E9N6V9"/>
<dbReference type="InterPro" id="IPR000971">
    <property type="entry name" value="Globin"/>
</dbReference>
<sequence>MATLGFKTYQMNQQEIQLVCQSWQQAAEEPLRLAILFFDRLFEEAPELRQVFRTPMSEKTRQLLVFFGFHINRLASGSIRRPSFEAYVWEELLTDAQKGFLMETLSDTVAALLKPDWTPALQGAWGSFRKSCQPYYIAVH</sequence>
<organism evidence="2 3">
    <name type="scientific">Flavihumibacter petaseus NBRC 106054</name>
    <dbReference type="NCBI Taxonomy" id="1220578"/>
    <lineage>
        <taxon>Bacteria</taxon>
        <taxon>Pseudomonadati</taxon>
        <taxon>Bacteroidota</taxon>
        <taxon>Chitinophagia</taxon>
        <taxon>Chitinophagales</taxon>
        <taxon>Chitinophagaceae</taxon>
        <taxon>Flavihumibacter</taxon>
    </lineage>
</organism>
<comment type="caution">
    <text evidence="2">The sequence shown here is derived from an EMBL/GenBank/DDBJ whole genome shotgun (WGS) entry which is preliminary data.</text>
</comment>
<name>A0A0E9N6V9_9BACT</name>
<feature type="domain" description="Globin" evidence="1">
    <location>
        <begin position="10"/>
        <end position="140"/>
    </location>
</feature>
<evidence type="ECO:0000313" key="3">
    <source>
        <dbReference type="Proteomes" id="UP000033121"/>
    </source>
</evidence>
<dbReference type="Gene3D" id="1.10.490.10">
    <property type="entry name" value="Globins"/>
    <property type="match status" value="1"/>
</dbReference>
<evidence type="ECO:0000313" key="2">
    <source>
        <dbReference type="EMBL" id="GAO45538.1"/>
    </source>
</evidence>
<keyword evidence="3" id="KW-1185">Reference proteome</keyword>
<dbReference type="EMBL" id="BBWV01000006">
    <property type="protein sequence ID" value="GAO45538.1"/>
    <property type="molecule type" value="Genomic_DNA"/>
</dbReference>
<evidence type="ECO:0000259" key="1">
    <source>
        <dbReference type="PROSITE" id="PS01033"/>
    </source>
</evidence>
<dbReference type="InterPro" id="IPR009050">
    <property type="entry name" value="Globin-like_sf"/>
</dbReference>
<dbReference type="Proteomes" id="UP000033121">
    <property type="component" value="Unassembled WGS sequence"/>
</dbReference>
<dbReference type="PROSITE" id="PS01033">
    <property type="entry name" value="GLOBIN"/>
    <property type="match status" value="1"/>
</dbReference>